<evidence type="ECO:0000313" key="4">
    <source>
        <dbReference type="Proteomes" id="UP000049495"/>
    </source>
</evidence>
<proteinExistence type="predicted"/>
<accession>A0A822MZB4</accession>
<dbReference type="AlphaFoldDB" id="A0A822MZB4"/>
<reference evidence="2 3" key="2">
    <citation type="submission" date="2014-06" db="EMBL/GenBank/DDBJ databases">
        <authorList>
            <person name="Le Roux F."/>
        </authorList>
    </citation>
    <scope>NUCLEOTIDE SEQUENCE</scope>
    <source>
        <strain evidence="1 3">J5-4</strain>
        <strain evidence="2">J5-5</strain>
    </source>
</reference>
<dbReference type="EMBL" id="CCJV01000136">
    <property type="protein sequence ID" value="CDT58103.1"/>
    <property type="molecule type" value="Genomic_DNA"/>
</dbReference>
<keyword evidence="3" id="KW-1185">Reference proteome</keyword>
<organism evidence="2 4">
    <name type="scientific">Vibrio crassostreae</name>
    <dbReference type="NCBI Taxonomy" id="246167"/>
    <lineage>
        <taxon>Bacteria</taxon>
        <taxon>Pseudomonadati</taxon>
        <taxon>Pseudomonadota</taxon>
        <taxon>Gammaproteobacteria</taxon>
        <taxon>Vibrionales</taxon>
        <taxon>Vibrionaceae</taxon>
        <taxon>Vibrio</taxon>
    </lineage>
</organism>
<sequence length="17" mass="1976">MLDNLRGIKHEADTEFS</sequence>
<evidence type="ECO:0000313" key="1">
    <source>
        <dbReference type="EMBL" id="CDT32953.1"/>
    </source>
</evidence>
<evidence type="ECO:0000313" key="3">
    <source>
        <dbReference type="Proteomes" id="UP000049077"/>
    </source>
</evidence>
<comment type="caution">
    <text evidence="2">The sequence shown here is derived from an EMBL/GenBank/DDBJ whole genome shotgun (WGS) entry which is preliminary data.</text>
</comment>
<dbReference type="Proteomes" id="UP000049495">
    <property type="component" value="Unassembled WGS sequence"/>
</dbReference>
<name>A0A822MZB4_9VIBR</name>
<dbReference type="Proteomes" id="UP000049077">
    <property type="component" value="Unassembled WGS sequence"/>
</dbReference>
<gene>
    <name evidence="1" type="ORF">VCR4J5_200092</name>
    <name evidence="2" type="ORF">VCR5J5_720019</name>
</gene>
<protein>
    <submittedName>
        <fullName evidence="2">Uncharacterized protein</fullName>
    </submittedName>
</protein>
<dbReference type="EMBL" id="CCJX01000103">
    <property type="protein sequence ID" value="CDT32953.1"/>
    <property type="molecule type" value="Genomic_DNA"/>
</dbReference>
<evidence type="ECO:0000313" key="2">
    <source>
        <dbReference type="EMBL" id="CDT58103.1"/>
    </source>
</evidence>
<reference evidence="4" key="1">
    <citation type="submission" date="2014-06" db="EMBL/GenBank/DDBJ databases">
        <authorList>
            <person name="Le Roux Frederique"/>
        </authorList>
    </citation>
    <scope>NUCLEOTIDE SEQUENCE [LARGE SCALE GENOMIC DNA]</scope>
    <source>
        <strain evidence="4">J5-5</strain>
    </source>
</reference>